<dbReference type="OrthoDB" id="445357at2759"/>
<evidence type="ECO:0000313" key="10">
    <source>
        <dbReference type="EMBL" id="EGB10517.1"/>
    </source>
</evidence>
<dbReference type="GO" id="GO:0031564">
    <property type="term" value="P:transcription antitermination"/>
    <property type="evidence" value="ECO:0007669"/>
    <property type="project" value="UniProtKB-KW"/>
</dbReference>
<feature type="region of interest" description="Disordered" evidence="7">
    <location>
        <begin position="381"/>
        <end position="506"/>
    </location>
</feature>
<dbReference type="InterPro" id="IPR043425">
    <property type="entry name" value="NusG-like"/>
</dbReference>
<sequence>MLARRRLRSSLLALAALLVPVAAFVPSLPARARPPSRAVPVDVETSEDYEWYILQCYVGNEVWCAATIEEILGKPEHVEQRSRVETILVPTEKVASTRGRKVYHKEKIIYPGYVFCRLRMEQELWRVLTRVPKIANFVGIDAGMRNGIGEIVEGYKGAVTPVPLSAREAQMMLSVHLEGQEVGEDNIVDRFALGDVVAVLDGPSAGERGLVRSVKNDQLIVRLTGVGTASFDVPLDPDMVRHLTASELAQMEQAKEMEAARAEAAARDAAAKASRGRRDDDDYGAADAGLDARRSRRSDRREAARGAEADAAPEFRNRERSRWETLAAASERERSLLDGPDGSSYKVDAAFEQDDYENVDDDVAPVSADDEAFFDDLLGILDDPEGSEAAPAPAPAKKASHRDAETDDDALLRSLLSGGGGGGGGAADDSFADFLGDDAAFDALFDDEPEPAGDLPAPRAGDDDDDDELLAILGLGPELPAPLPDEPLDLFEPAPPPAAPPAGNDYAKQTVPELKALLKARGLKVGGKKADLVDRLAEADAVPN</sequence>
<feature type="signal peptide" evidence="8">
    <location>
        <begin position="1"/>
        <end position="23"/>
    </location>
</feature>
<evidence type="ECO:0000256" key="8">
    <source>
        <dbReference type="SAM" id="SignalP"/>
    </source>
</evidence>
<keyword evidence="3" id="KW-0934">Plastid</keyword>
<dbReference type="Pfam" id="PF02037">
    <property type="entry name" value="SAP"/>
    <property type="match status" value="1"/>
</dbReference>
<evidence type="ECO:0000256" key="4">
    <source>
        <dbReference type="ARBA" id="ARBA00022814"/>
    </source>
</evidence>
<dbReference type="GO" id="GO:0009507">
    <property type="term" value="C:chloroplast"/>
    <property type="evidence" value="ECO:0007669"/>
    <property type="project" value="UniProtKB-SubCell"/>
</dbReference>
<dbReference type="SUPFAM" id="SSF68906">
    <property type="entry name" value="SAP domain"/>
    <property type="match status" value="1"/>
</dbReference>
<dbReference type="OMA" id="RSWMGTV"/>
<dbReference type="GO" id="GO:0006354">
    <property type="term" value="P:DNA-templated transcription elongation"/>
    <property type="evidence" value="ECO:0007669"/>
    <property type="project" value="InterPro"/>
</dbReference>
<keyword evidence="6" id="KW-0804">Transcription</keyword>
<feature type="compositionally biased region" description="Basic and acidic residues" evidence="7">
    <location>
        <begin position="299"/>
        <end position="317"/>
    </location>
</feature>
<keyword evidence="5" id="KW-0805">Transcription regulation</keyword>
<keyword evidence="8" id="KW-0732">Signal</keyword>
<dbReference type="Pfam" id="PF02357">
    <property type="entry name" value="NusG"/>
    <property type="match status" value="1"/>
</dbReference>
<proteinExistence type="predicted"/>
<feature type="region of interest" description="Disordered" evidence="7">
    <location>
        <begin position="254"/>
        <end position="317"/>
    </location>
</feature>
<organism evidence="11">
    <name type="scientific">Aureococcus anophagefferens</name>
    <name type="common">Harmful bloom alga</name>
    <dbReference type="NCBI Taxonomy" id="44056"/>
    <lineage>
        <taxon>Eukaryota</taxon>
        <taxon>Sar</taxon>
        <taxon>Stramenopiles</taxon>
        <taxon>Ochrophyta</taxon>
        <taxon>Pelagophyceae</taxon>
        <taxon>Pelagomonadales</taxon>
        <taxon>Pelagomonadaceae</taxon>
        <taxon>Aureococcus</taxon>
    </lineage>
</organism>
<keyword evidence="4" id="KW-0889">Transcription antitermination</keyword>
<comment type="subcellular location">
    <subcellularLocation>
        <location evidence="1">Plastid</location>
        <location evidence="1">Chloroplast</location>
    </subcellularLocation>
</comment>
<dbReference type="GeneID" id="20223928"/>
<keyword evidence="11" id="KW-1185">Reference proteome</keyword>
<accession>F0Y3T4</accession>
<evidence type="ECO:0000259" key="9">
    <source>
        <dbReference type="PROSITE" id="PS50800"/>
    </source>
</evidence>
<dbReference type="SMART" id="SM00513">
    <property type="entry name" value="SAP"/>
    <property type="match status" value="1"/>
</dbReference>
<dbReference type="SMART" id="SM00738">
    <property type="entry name" value="NGN"/>
    <property type="match status" value="1"/>
</dbReference>
<feature type="domain" description="SAP" evidence="9">
    <location>
        <begin position="506"/>
        <end position="540"/>
    </location>
</feature>
<feature type="compositionally biased region" description="Basic and acidic residues" evidence="7">
    <location>
        <begin position="254"/>
        <end position="280"/>
    </location>
</feature>
<dbReference type="AlphaFoldDB" id="F0Y3T4"/>
<dbReference type="PROSITE" id="PS50800">
    <property type="entry name" value="SAP"/>
    <property type="match status" value="1"/>
</dbReference>
<dbReference type="SUPFAM" id="SSF50104">
    <property type="entry name" value="Translation proteins SH3-like domain"/>
    <property type="match status" value="1"/>
</dbReference>
<dbReference type="Gene3D" id="3.30.70.940">
    <property type="entry name" value="NusG, N-terminal domain"/>
    <property type="match status" value="1"/>
</dbReference>
<evidence type="ECO:0000256" key="5">
    <source>
        <dbReference type="ARBA" id="ARBA00023015"/>
    </source>
</evidence>
<dbReference type="EMBL" id="GL833124">
    <property type="protein sequence ID" value="EGB10517.1"/>
    <property type="molecule type" value="Genomic_DNA"/>
</dbReference>
<dbReference type="InterPro" id="IPR036361">
    <property type="entry name" value="SAP_dom_sf"/>
</dbReference>
<evidence type="ECO:0000256" key="7">
    <source>
        <dbReference type="SAM" id="MobiDB-lite"/>
    </source>
</evidence>
<evidence type="ECO:0000313" key="11">
    <source>
        <dbReference type="Proteomes" id="UP000002729"/>
    </source>
</evidence>
<dbReference type="InterPro" id="IPR006645">
    <property type="entry name" value="NGN-like_dom"/>
</dbReference>
<dbReference type="Proteomes" id="UP000002729">
    <property type="component" value="Unassembled WGS sequence"/>
</dbReference>
<dbReference type="PANTHER" id="PTHR30265:SF4">
    <property type="entry name" value="KOW MOTIF FAMILY PROTEIN, EXPRESSED"/>
    <property type="match status" value="1"/>
</dbReference>
<dbReference type="eggNOG" id="ENOG502SDDJ">
    <property type="taxonomic scope" value="Eukaryota"/>
</dbReference>
<dbReference type="InterPro" id="IPR008991">
    <property type="entry name" value="Translation_prot_SH3-like_sf"/>
</dbReference>
<dbReference type="KEGG" id="aaf:AURANDRAFT_62510"/>
<reference evidence="10 11" key="1">
    <citation type="journal article" date="2011" name="Proc. Natl. Acad. Sci. U.S.A.">
        <title>Niche of harmful alga Aureococcus anophagefferens revealed through ecogenomics.</title>
        <authorList>
            <person name="Gobler C.J."/>
            <person name="Berry D.L."/>
            <person name="Dyhrman S.T."/>
            <person name="Wilhelm S.W."/>
            <person name="Salamov A."/>
            <person name="Lobanov A.V."/>
            <person name="Zhang Y."/>
            <person name="Collier J.L."/>
            <person name="Wurch L.L."/>
            <person name="Kustka A.B."/>
            <person name="Dill B.D."/>
            <person name="Shah M."/>
            <person name="VerBerkmoes N.C."/>
            <person name="Kuo A."/>
            <person name="Terry A."/>
            <person name="Pangilinan J."/>
            <person name="Lindquist E.A."/>
            <person name="Lucas S."/>
            <person name="Paulsen I.T."/>
            <person name="Hattenrath-Lehmann T.K."/>
            <person name="Talmage S.C."/>
            <person name="Walker E.A."/>
            <person name="Koch F."/>
            <person name="Burson A.M."/>
            <person name="Marcoval M.A."/>
            <person name="Tang Y.Z."/>
            <person name="Lecleir G.R."/>
            <person name="Coyne K.J."/>
            <person name="Berg G.M."/>
            <person name="Bertrand E.M."/>
            <person name="Saito M.A."/>
            <person name="Gladyshev V.N."/>
            <person name="Grigoriev I.V."/>
        </authorList>
    </citation>
    <scope>NUCLEOTIDE SEQUENCE [LARGE SCALE GENOMIC DNA]</scope>
    <source>
        <strain evidence="11">CCMP 1984</strain>
    </source>
</reference>
<evidence type="ECO:0000256" key="2">
    <source>
        <dbReference type="ARBA" id="ARBA00022528"/>
    </source>
</evidence>
<feature type="chain" id="PRO_5003260693" description="SAP domain-containing protein" evidence="8">
    <location>
        <begin position="24"/>
        <end position="544"/>
    </location>
</feature>
<dbReference type="PANTHER" id="PTHR30265">
    <property type="entry name" value="RHO-INTERACTING TRANSCRIPTION TERMINATION FACTOR NUSG"/>
    <property type="match status" value="1"/>
</dbReference>
<dbReference type="InterPro" id="IPR036735">
    <property type="entry name" value="NGN_dom_sf"/>
</dbReference>
<dbReference type="InterPro" id="IPR003034">
    <property type="entry name" value="SAP_dom"/>
</dbReference>
<gene>
    <name evidence="10" type="ORF">AURANDRAFT_62510</name>
</gene>
<dbReference type="SUPFAM" id="SSF82679">
    <property type="entry name" value="N-utilization substance G protein NusG, N-terminal domain"/>
    <property type="match status" value="1"/>
</dbReference>
<name>F0Y3T4_AURAN</name>
<dbReference type="RefSeq" id="XP_009035306.1">
    <property type="nucleotide sequence ID" value="XM_009037058.1"/>
</dbReference>
<dbReference type="InParanoid" id="F0Y3T4"/>
<evidence type="ECO:0000256" key="1">
    <source>
        <dbReference type="ARBA" id="ARBA00004229"/>
    </source>
</evidence>
<evidence type="ECO:0000256" key="3">
    <source>
        <dbReference type="ARBA" id="ARBA00022640"/>
    </source>
</evidence>
<feature type="compositionally biased region" description="Acidic residues" evidence="7">
    <location>
        <begin position="435"/>
        <end position="451"/>
    </location>
</feature>
<dbReference type="Gene3D" id="1.10.720.30">
    <property type="entry name" value="SAP domain"/>
    <property type="match status" value="1"/>
</dbReference>
<evidence type="ECO:0000256" key="6">
    <source>
        <dbReference type="ARBA" id="ARBA00023163"/>
    </source>
</evidence>
<keyword evidence="2" id="KW-0150">Chloroplast</keyword>
<protein>
    <recommendedName>
        <fullName evidence="9">SAP domain-containing protein</fullName>
    </recommendedName>
</protein>
<feature type="compositionally biased region" description="Gly residues" evidence="7">
    <location>
        <begin position="417"/>
        <end position="426"/>
    </location>
</feature>